<accession>A0A0L0S0I2</accession>
<reference evidence="3" key="2">
    <citation type="submission" date="2009-11" db="EMBL/GenBank/DDBJ databases">
        <title>The Genome Sequence of Allomyces macrogynus strain ATCC 38327.</title>
        <authorList>
            <consortium name="The Broad Institute Genome Sequencing Platform"/>
            <person name="Russ C."/>
            <person name="Cuomo C."/>
            <person name="Shea T."/>
            <person name="Young S.K."/>
            <person name="Zeng Q."/>
            <person name="Koehrsen M."/>
            <person name="Haas B."/>
            <person name="Borodovsky M."/>
            <person name="Guigo R."/>
            <person name="Alvarado L."/>
            <person name="Berlin A."/>
            <person name="Borenstein D."/>
            <person name="Chen Z."/>
            <person name="Engels R."/>
            <person name="Freedman E."/>
            <person name="Gellesch M."/>
            <person name="Goldberg J."/>
            <person name="Griggs A."/>
            <person name="Gujja S."/>
            <person name="Heiman D."/>
            <person name="Hepburn T."/>
            <person name="Howarth C."/>
            <person name="Jen D."/>
            <person name="Larson L."/>
            <person name="Lewis B."/>
            <person name="Mehta T."/>
            <person name="Park D."/>
            <person name="Pearson M."/>
            <person name="Roberts A."/>
            <person name="Saif S."/>
            <person name="Shenoy N."/>
            <person name="Sisk P."/>
            <person name="Stolte C."/>
            <person name="Sykes S."/>
            <person name="Walk T."/>
            <person name="White J."/>
            <person name="Yandava C."/>
            <person name="Burger G."/>
            <person name="Gray M.W."/>
            <person name="Holland P.W.H."/>
            <person name="King N."/>
            <person name="Lang F.B.F."/>
            <person name="Roger A.J."/>
            <person name="Ruiz-Trillo I."/>
            <person name="Lander E."/>
            <person name="Nusbaum C."/>
        </authorList>
    </citation>
    <scope>NUCLEOTIDE SEQUENCE [LARGE SCALE GENOMIC DNA]</scope>
    <source>
        <strain evidence="3">ATCC 38327</strain>
    </source>
</reference>
<dbReference type="VEuPathDB" id="FungiDB:AMAG_17873"/>
<reference evidence="2 3" key="1">
    <citation type="submission" date="2009-11" db="EMBL/GenBank/DDBJ databases">
        <title>Annotation of Allomyces macrogynus ATCC 38327.</title>
        <authorList>
            <consortium name="The Broad Institute Genome Sequencing Platform"/>
            <person name="Russ C."/>
            <person name="Cuomo C."/>
            <person name="Burger G."/>
            <person name="Gray M.W."/>
            <person name="Holland P.W.H."/>
            <person name="King N."/>
            <person name="Lang F.B.F."/>
            <person name="Roger A.J."/>
            <person name="Ruiz-Trillo I."/>
            <person name="Young S.K."/>
            <person name="Zeng Q."/>
            <person name="Gargeya S."/>
            <person name="Fitzgerald M."/>
            <person name="Haas B."/>
            <person name="Abouelleil A."/>
            <person name="Alvarado L."/>
            <person name="Arachchi H.M."/>
            <person name="Berlin A."/>
            <person name="Chapman S.B."/>
            <person name="Gearin G."/>
            <person name="Goldberg J."/>
            <person name="Griggs A."/>
            <person name="Gujja S."/>
            <person name="Hansen M."/>
            <person name="Heiman D."/>
            <person name="Howarth C."/>
            <person name="Larimer J."/>
            <person name="Lui A."/>
            <person name="MacDonald P.J.P."/>
            <person name="McCowen C."/>
            <person name="Montmayeur A."/>
            <person name="Murphy C."/>
            <person name="Neiman D."/>
            <person name="Pearson M."/>
            <person name="Priest M."/>
            <person name="Roberts A."/>
            <person name="Saif S."/>
            <person name="Shea T."/>
            <person name="Sisk P."/>
            <person name="Stolte C."/>
            <person name="Sykes S."/>
            <person name="Wortman J."/>
            <person name="Nusbaum C."/>
            <person name="Birren B."/>
        </authorList>
    </citation>
    <scope>NUCLEOTIDE SEQUENCE [LARGE SCALE GENOMIC DNA]</scope>
    <source>
        <strain evidence="2 3">ATCC 38327</strain>
    </source>
</reference>
<feature type="domain" description="Rad60/SUMO-like" evidence="1">
    <location>
        <begin position="14"/>
        <end position="69"/>
    </location>
</feature>
<dbReference type="OrthoDB" id="442921at2759"/>
<dbReference type="InterPro" id="IPR029071">
    <property type="entry name" value="Ubiquitin-like_domsf"/>
</dbReference>
<name>A0A0L0S0I2_ALLM3</name>
<proteinExistence type="predicted"/>
<dbReference type="EMBL" id="GG745330">
    <property type="protein sequence ID" value="KNE56127.1"/>
    <property type="molecule type" value="Genomic_DNA"/>
</dbReference>
<sequence>MCSRPFVLLLHPPTQFKVKSTTKFQKIAKAYADKKNIDVSTLRFYIDGEPAVAERTVGELDLINGNIVDWK</sequence>
<evidence type="ECO:0000259" key="1">
    <source>
        <dbReference type="Pfam" id="PF11976"/>
    </source>
</evidence>
<dbReference type="InterPro" id="IPR022617">
    <property type="entry name" value="Rad60/SUMO-like_dom"/>
</dbReference>
<dbReference type="CDD" id="cd01763">
    <property type="entry name" value="Ubl_SUMO_like"/>
    <property type="match status" value="1"/>
</dbReference>
<protein>
    <recommendedName>
        <fullName evidence="1">Rad60/SUMO-like domain-containing protein</fullName>
    </recommendedName>
</protein>
<evidence type="ECO:0000313" key="2">
    <source>
        <dbReference type="EMBL" id="KNE56127.1"/>
    </source>
</evidence>
<dbReference type="Gene3D" id="3.10.20.90">
    <property type="entry name" value="Phosphatidylinositol 3-kinase Catalytic Subunit, Chain A, domain 1"/>
    <property type="match status" value="1"/>
</dbReference>
<dbReference type="SUPFAM" id="SSF54236">
    <property type="entry name" value="Ubiquitin-like"/>
    <property type="match status" value="1"/>
</dbReference>
<dbReference type="AlphaFoldDB" id="A0A0L0S0I2"/>
<evidence type="ECO:0000313" key="3">
    <source>
        <dbReference type="Proteomes" id="UP000054350"/>
    </source>
</evidence>
<gene>
    <name evidence="2" type="ORF">AMAG_17873</name>
</gene>
<dbReference type="Proteomes" id="UP000054350">
    <property type="component" value="Unassembled WGS sequence"/>
</dbReference>
<organism evidence="2 3">
    <name type="scientific">Allomyces macrogynus (strain ATCC 38327)</name>
    <name type="common">Allomyces javanicus var. macrogynus</name>
    <dbReference type="NCBI Taxonomy" id="578462"/>
    <lineage>
        <taxon>Eukaryota</taxon>
        <taxon>Fungi</taxon>
        <taxon>Fungi incertae sedis</taxon>
        <taxon>Blastocladiomycota</taxon>
        <taxon>Blastocladiomycetes</taxon>
        <taxon>Blastocladiales</taxon>
        <taxon>Blastocladiaceae</taxon>
        <taxon>Allomyces</taxon>
    </lineage>
</organism>
<keyword evidence="3" id="KW-1185">Reference proteome</keyword>
<dbReference type="Pfam" id="PF11976">
    <property type="entry name" value="Rad60-SLD"/>
    <property type="match status" value="1"/>
</dbReference>